<reference evidence="2" key="1">
    <citation type="journal article" date="2014" name="Int. J. Syst. Evol. Microbiol.">
        <title>Complete genome sequence of Corynebacterium casei LMG S-19264T (=DSM 44701T), isolated from a smear-ripened cheese.</title>
        <authorList>
            <consortium name="US DOE Joint Genome Institute (JGI-PGF)"/>
            <person name="Walter F."/>
            <person name="Albersmeier A."/>
            <person name="Kalinowski J."/>
            <person name="Ruckert C."/>
        </authorList>
    </citation>
    <scope>NUCLEOTIDE SEQUENCE</scope>
    <source>
        <strain evidence="2">CGMCC 1.15958</strain>
    </source>
</reference>
<evidence type="ECO:0000313" key="2">
    <source>
        <dbReference type="EMBL" id="GGD43239.1"/>
    </source>
</evidence>
<organism evidence="2 3">
    <name type="scientific">Emticicia aquatilis</name>
    <dbReference type="NCBI Taxonomy" id="1537369"/>
    <lineage>
        <taxon>Bacteria</taxon>
        <taxon>Pseudomonadati</taxon>
        <taxon>Bacteroidota</taxon>
        <taxon>Cytophagia</taxon>
        <taxon>Cytophagales</taxon>
        <taxon>Leadbetterellaceae</taxon>
        <taxon>Emticicia</taxon>
    </lineage>
</organism>
<comment type="caution">
    <text evidence="2">The sequence shown here is derived from an EMBL/GenBank/DDBJ whole genome shotgun (WGS) entry which is preliminary data.</text>
</comment>
<sequence>MACNTNTTTQQDDSLKVESAQTPPPIVGNDADEHGCKASAGYRWSVLRNECIRIFEAGVRLDPVAKDLEQSLSAFVVIKTDSSDQEIELFVPYDEQTIIVKKEATDKWKNDKYVLTKAKDTYSIESADKKLLYKGTIEK</sequence>
<name>A0A917DKE3_9BACT</name>
<protein>
    <submittedName>
        <fullName evidence="2">Uncharacterized protein</fullName>
    </submittedName>
</protein>
<gene>
    <name evidence="2" type="ORF">GCM10011514_03990</name>
</gene>
<feature type="compositionally biased region" description="Polar residues" evidence="1">
    <location>
        <begin position="1"/>
        <end position="12"/>
    </location>
</feature>
<keyword evidence="3" id="KW-1185">Reference proteome</keyword>
<evidence type="ECO:0000313" key="3">
    <source>
        <dbReference type="Proteomes" id="UP000609064"/>
    </source>
</evidence>
<feature type="region of interest" description="Disordered" evidence="1">
    <location>
        <begin position="1"/>
        <end position="32"/>
    </location>
</feature>
<dbReference type="EMBL" id="BMKK01000001">
    <property type="protein sequence ID" value="GGD43239.1"/>
    <property type="molecule type" value="Genomic_DNA"/>
</dbReference>
<evidence type="ECO:0000256" key="1">
    <source>
        <dbReference type="SAM" id="MobiDB-lite"/>
    </source>
</evidence>
<dbReference type="Proteomes" id="UP000609064">
    <property type="component" value="Unassembled WGS sequence"/>
</dbReference>
<reference evidence="2" key="2">
    <citation type="submission" date="2020-09" db="EMBL/GenBank/DDBJ databases">
        <authorList>
            <person name="Sun Q."/>
            <person name="Zhou Y."/>
        </authorList>
    </citation>
    <scope>NUCLEOTIDE SEQUENCE</scope>
    <source>
        <strain evidence="2">CGMCC 1.15958</strain>
    </source>
</reference>
<dbReference type="AlphaFoldDB" id="A0A917DKE3"/>
<proteinExistence type="predicted"/>
<accession>A0A917DKE3</accession>